<organism evidence="3 4">
    <name type="scientific">Taxus chinensis</name>
    <name type="common">Chinese yew</name>
    <name type="synonym">Taxus wallichiana var. chinensis</name>
    <dbReference type="NCBI Taxonomy" id="29808"/>
    <lineage>
        <taxon>Eukaryota</taxon>
        <taxon>Viridiplantae</taxon>
        <taxon>Streptophyta</taxon>
        <taxon>Embryophyta</taxon>
        <taxon>Tracheophyta</taxon>
        <taxon>Spermatophyta</taxon>
        <taxon>Pinopsida</taxon>
        <taxon>Pinidae</taxon>
        <taxon>Conifers II</taxon>
        <taxon>Cupressales</taxon>
        <taxon>Taxaceae</taxon>
        <taxon>Taxus</taxon>
    </lineage>
</organism>
<dbReference type="EMBL" id="JAHRHJ020000002">
    <property type="protein sequence ID" value="KAH9326390.1"/>
    <property type="molecule type" value="Genomic_DNA"/>
</dbReference>
<feature type="non-terminal residue" evidence="3">
    <location>
        <position position="228"/>
    </location>
</feature>
<keyword evidence="4" id="KW-1185">Reference proteome</keyword>
<comment type="caution">
    <text evidence="3">The sequence shown here is derived from an EMBL/GenBank/DDBJ whole genome shotgun (WGS) entry which is preliminary data.</text>
</comment>
<dbReference type="InterPro" id="IPR018611">
    <property type="entry name" value="Ufl1"/>
</dbReference>
<dbReference type="GO" id="GO:1990592">
    <property type="term" value="P:protein K69-linked ufmylation"/>
    <property type="evidence" value="ECO:0007669"/>
    <property type="project" value="TreeGrafter"/>
</dbReference>
<dbReference type="GO" id="GO:0061666">
    <property type="term" value="F:UFM1 ligase activity"/>
    <property type="evidence" value="ECO:0007669"/>
    <property type="project" value="InterPro"/>
</dbReference>
<evidence type="ECO:0000313" key="4">
    <source>
        <dbReference type="Proteomes" id="UP000824469"/>
    </source>
</evidence>
<dbReference type="PANTHER" id="PTHR31057">
    <property type="entry name" value="E3 UFM1-PROTEIN LIGASE 1"/>
    <property type="match status" value="1"/>
</dbReference>
<feature type="domain" description="E3 UFM1-protein ligase 1-like" evidence="2">
    <location>
        <begin position="197"/>
        <end position="228"/>
    </location>
</feature>
<dbReference type="AlphaFoldDB" id="A0AA38LKZ3"/>
<feature type="compositionally biased region" description="Polar residues" evidence="1">
    <location>
        <begin position="103"/>
        <end position="116"/>
    </location>
</feature>
<feature type="region of interest" description="Disordered" evidence="1">
    <location>
        <begin position="64"/>
        <end position="129"/>
    </location>
</feature>
<dbReference type="InterPro" id="IPR056580">
    <property type="entry name" value="Ufl1_dom"/>
</dbReference>
<sequence>HCFHNWKRTLKILLGIRWFPDKKINTSQASNSDSIEIGSEPSQLAKVDLNNDNSSAFDEVVVEKGARKKKGKGGNLKKVPVVDNVDESQDSKGGKGKKRQNKSKGGSTLATGAVKSNQHKGSEKVSSEEFDLPSEEWILERFLKWHPDLEGTGSGQEDANTLPRSLVMILKPMLVASWKTKKQVIIAESAEKRRRVLDKLQQHLDEAYINFQLYEKALDLFEDDPSTS</sequence>
<evidence type="ECO:0000259" key="2">
    <source>
        <dbReference type="Pfam" id="PF23659"/>
    </source>
</evidence>
<proteinExistence type="predicted"/>
<evidence type="ECO:0000256" key="1">
    <source>
        <dbReference type="SAM" id="MobiDB-lite"/>
    </source>
</evidence>
<dbReference type="Pfam" id="PF23659">
    <property type="entry name" value="UFL1"/>
    <property type="match status" value="1"/>
</dbReference>
<gene>
    <name evidence="3" type="ORF">KI387_006568</name>
</gene>
<reference evidence="3 4" key="1">
    <citation type="journal article" date="2021" name="Nat. Plants">
        <title>The Taxus genome provides insights into paclitaxel biosynthesis.</title>
        <authorList>
            <person name="Xiong X."/>
            <person name="Gou J."/>
            <person name="Liao Q."/>
            <person name="Li Y."/>
            <person name="Zhou Q."/>
            <person name="Bi G."/>
            <person name="Li C."/>
            <person name="Du R."/>
            <person name="Wang X."/>
            <person name="Sun T."/>
            <person name="Guo L."/>
            <person name="Liang H."/>
            <person name="Lu P."/>
            <person name="Wu Y."/>
            <person name="Zhang Z."/>
            <person name="Ro D.K."/>
            <person name="Shang Y."/>
            <person name="Huang S."/>
            <person name="Yan J."/>
        </authorList>
    </citation>
    <scope>NUCLEOTIDE SEQUENCE [LARGE SCALE GENOMIC DNA]</scope>
    <source>
        <strain evidence="3">Ta-2019</strain>
    </source>
</reference>
<dbReference type="Proteomes" id="UP000824469">
    <property type="component" value="Unassembled WGS sequence"/>
</dbReference>
<feature type="non-terminal residue" evidence="3">
    <location>
        <position position="1"/>
    </location>
</feature>
<dbReference type="OMA" id="EYAFIRS"/>
<dbReference type="GO" id="GO:0005789">
    <property type="term" value="C:endoplasmic reticulum membrane"/>
    <property type="evidence" value="ECO:0007669"/>
    <property type="project" value="TreeGrafter"/>
</dbReference>
<accession>A0AA38LKZ3</accession>
<name>A0AA38LKZ3_TAXCH</name>
<evidence type="ECO:0000313" key="3">
    <source>
        <dbReference type="EMBL" id="KAH9326390.1"/>
    </source>
</evidence>
<dbReference type="PANTHER" id="PTHR31057:SF0">
    <property type="entry name" value="E3 UFM1-PROTEIN LIGASE 1"/>
    <property type="match status" value="1"/>
</dbReference>
<protein>
    <recommendedName>
        <fullName evidence="2">E3 UFM1-protein ligase 1-like domain-containing protein</fullName>
    </recommendedName>
</protein>
<dbReference type="GO" id="GO:0034976">
    <property type="term" value="P:response to endoplasmic reticulum stress"/>
    <property type="evidence" value="ECO:0007669"/>
    <property type="project" value="TreeGrafter"/>
</dbReference>
<dbReference type="GO" id="GO:0032434">
    <property type="term" value="P:regulation of proteasomal ubiquitin-dependent protein catabolic process"/>
    <property type="evidence" value="ECO:0007669"/>
    <property type="project" value="TreeGrafter"/>
</dbReference>